<dbReference type="EMBL" id="LGTQ01000006">
    <property type="protein sequence ID" value="KPM48326.1"/>
    <property type="molecule type" value="Genomic_DNA"/>
</dbReference>
<name>A0A0P7BU84_9BACT</name>
<dbReference type="InterPro" id="IPR002686">
    <property type="entry name" value="Transposase_17"/>
</dbReference>
<dbReference type="SMART" id="SM01321">
    <property type="entry name" value="Y1_Tnp"/>
    <property type="match status" value="1"/>
</dbReference>
<proteinExistence type="predicted"/>
<comment type="caution">
    <text evidence="2">The sequence shown here is derived from an EMBL/GenBank/DDBJ whole genome shotgun (WGS) entry which is preliminary data.</text>
</comment>
<dbReference type="SUPFAM" id="SSF143422">
    <property type="entry name" value="Transposase IS200-like"/>
    <property type="match status" value="1"/>
</dbReference>
<protein>
    <recommendedName>
        <fullName evidence="1">Transposase IS200-like domain-containing protein</fullName>
    </recommendedName>
</protein>
<evidence type="ECO:0000313" key="2">
    <source>
        <dbReference type="EMBL" id="KPM48326.1"/>
    </source>
</evidence>
<dbReference type="Gene3D" id="3.30.70.1290">
    <property type="entry name" value="Transposase IS200-like"/>
    <property type="match status" value="1"/>
</dbReference>
<keyword evidence="3" id="KW-1185">Reference proteome</keyword>
<dbReference type="PATRIC" id="fig|1605367.3.peg.2700"/>
<reference evidence="2 3" key="1">
    <citation type="submission" date="2015-07" db="EMBL/GenBank/DDBJ databases">
        <title>The draft genome sequence of Leadbetterella sp. JN14-9.</title>
        <authorList>
            <person name="Liu Y."/>
            <person name="Du J."/>
            <person name="Shao Z."/>
        </authorList>
    </citation>
    <scope>NUCLEOTIDE SEQUENCE [LARGE SCALE GENOMIC DNA]</scope>
    <source>
        <strain evidence="2 3">JN14-9</strain>
    </source>
</reference>
<accession>A0A0P7BU84</accession>
<gene>
    <name evidence="2" type="ORF">AFM12_06655</name>
</gene>
<dbReference type="AlphaFoldDB" id="A0A0P7BU84"/>
<dbReference type="GO" id="GO:0003677">
    <property type="term" value="F:DNA binding"/>
    <property type="evidence" value="ECO:0007669"/>
    <property type="project" value="InterPro"/>
</dbReference>
<sequence>MESKQPLLSGVFYHIYNRGNGGCDIFFEEKNYTYFLHLWDKHVEPIAETFAYCLMKNHFHVLIRIREEAVIHKLMEAKNSKQTLTYFCSQQFSNCFNAYAKGVNKAYHLTGSLFESRFERKTIKNKRYLLNLITYIHQNPQKHGFTEDFRFYPHSSYQSHLSEKQSKLMRATIHQLFGSKEDFLKQQEAKPFKNSEFEDLVIEKIVE</sequence>
<dbReference type="STRING" id="1605367.AFM12_06655"/>
<dbReference type="GO" id="GO:0006313">
    <property type="term" value="P:DNA transposition"/>
    <property type="evidence" value="ECO:0007669"/>
    <property type="project" value="InterPro"/>
</dbReference>
<feature type="domain" description="Transposase IS200-like" evidence="1">
    <location>
        <begin position="8"/>
        <end position="139"/>
    </location>
</feature>
<evidence type="ECO:0000259" key="1">
    <source>
        <dbReference type="SMART" id="SM01321"/>
    </source>
</evidence>
<dbReference type="InterPro" id="IPR036515">
    <property type="entry name" value="Transposase_17_sf"/>
</dbReference>
<dbReference type="GO" id="GO:0004803">
    <property type="term" value="F:transposase activity"/>
    <property type="evidence" value="ECO:0007669"/>
    <property type="project" value="InterPro"/>
</dbReference>
<dbReference type="PANTHER" id="PTHR34322">
    <property type="entry name" value="TRANSPOSASE, Y1_TNP DOMAIN-CONTAINING"/>
    <property type="match status" value="1"/>
</dbReference>
<evidence type="ECO:0000313" key="3">
    <source>
        <dbReference type="Proteomes" id="UP000050454"/>
    </source>
</evidence>
<dbReference type="Proteomes" id="UP000050454">
    <property type="component" value="Unassembled WGS sequence"/>
</dbReference>
<dbReference type="PANTHER" id="PTHR34322:SF2">
    <property type="entry name" value="TRANSPOSASE IS200-LIKE DOMAIN-CONTAINING PROTEIN"/>
    <property type="match status" value="1"/>
</dbReference>
<organism evidence="2 3">
    <name type="scientific">Jiulongibacter sediminis</name>
    <dbReference type="NCBI Taxonomy" id="1605367"/>
    <lineage>
        <taxon>Bacteria</taxon>
        <taxon>Pseudomonadati</taxon>
        <taxon>Bacteroidota</taxon>
        <taxon>Cytophagia</taxon>
        <taxon>Cytophagales</taxon>
        <taxon>Leadbetterellaceae</taxon>
        <taxon>Jiulongibacter</taxon>
    </lineage>
</organism>
<dbReference type="RefSeq" id="WP_055145652.1">
    <property type="nucleotide sequence ID" value="NZ_JXSZ01000006.1"/>
</dbReference>